<gene>
    <name evidence="4" type="ORF">SAMN05421773_101139</name>
</gene>
<dbReference type="Pfam" id="PF13458">
    <property type="entry name" value="Peripla_BP_6"/>
    <property type="match status" value="1"/>
</dbReference>
<protein>
    <submittedName>
        <fullName evidence="4">Branched-chain amino acid transport system substrate-binding protein</fullName>
    </submittedName>
</protein>
<proteinExistence type="inferred from homology"/>
<dbReference type="PANTHER" id="PTHR30483">
    <property type="entry name" value="LEUCINE-SPECIFIC-BINDING PROTEIN"/>
    <property type="match status" value="1"/>
</dbReference>
<dbReference type="AlphaFoldDB" id="A0A1I1EAA7"/>
<dbReference type="Proteomes" id="UP000199207">
    <property type="component" value="Unassembled WGS sequence"/>
</dbReference>
<keyword evidence="2" id="KW-0732">Signal</keyword>
<evidence type="ECO:0000313" key="5">
    <source>
        <dbReference type="Proteomes" id="UP000199207"/>
    </source>
</evidence>
<evidence type="ECO:0000256" key="1">
    <source>
        <dbReference type="ARBA" id="ARBA00010062"/>
    </source>
</evidence>
<evidence type="ECO:0000259" key="3">
    <source>
        <dbReference type="Pfam" id="PF13458"/>
    </source>
</evidence>
<evidence type="ECO:0000313" key="4">
    <source>
        <dbReference type="EMBL" id="SFB82288.1"/>
    </source>
</evidence>
<dbReference type="Gene3D" id="3.40.50.2300">
    <property type="match status" value="3"/>
</dbReference>
<comment type="similarity">
    <text evidence="1">Belongs to the leucine-binding protein family.</text>
</comment>
<dbReference type="InterPro" id="IPR028081">
    <property type="entry name" value="Leu-bd"/>
</dbReference>
<accession>A0A1I1EAA7</accession>
<evidence type="ECO:0000256" key="2">
    <source>
        <dbReference type="ARBA" id="ARBA00022729"/>
    </source>
</evidence>
<reference evidence="4 5" key="1">
    <citation type="submission" date="2016-10" db="EMBL/GenBank/DDBJ databases">
        <authorList>
            <person name="de Groot N.N."/>
        </authorList>
    </citation>
    <scope>NUCLEOTIDE SEQUENCE [LARGE SCALE GENOMIC DNA]</scope>
    <source>
        <strain evidence="4 5">CGMCC 4.5739</strain>
    </source>
</reference>
<feature type="domain" description="Leucine-binding protein" evidence="3">
    <location>
        <begin position="13"/>
        <end position="356"/>
    </location>
</feature>
<sequence>MSSVSSSSTSLCIGVVAPLTGRLAPLGAPLSYIVRTLAPRLPQVRNGGRRHNVTVTVRDSRSDPRAARQAVRELAGQDGARIVLTMAGTRVLPAVTDACEQAGVPCVSTTFPWQAYFRARGADPGHRFRWTYHFAWGLDDIARVFAGLWEGTDHRGPVGCLWNDDLQGVLLRHERYGFPPVASARGHTLADLGPYREPAADFRAQVDRMRVTGADVITSAATATDLALFHRRAREAGLRPRLITCSRWLTYPHTSTAAPEVHGELADARVATLVYWSPDHPYRSSLDGTGCAELAHAYRQATGSPWLQPLGLAHALLETAHHALATAADPTDRACVARAIAEVPADTIAGPLDWSRGPAPNIALLPLTGGQWHPGPDGPRLALVSNTGHPGLPLTGDLTPVR</sequence>
<dbReference type="InterPro" id="IPR051010">
    <property type="entry name" value="BCAA_transport"/>
</dbReference>
<dbReference type="CDD" id="cd06337">
    <property type="entry name" value="PBP1_ABC_ligand_binding-like"/>
    <property type="match status" value="1"/>
</dbReference>
<organism evidence="4 5">
    <name type="scientific">Streptomyces aidingensis</name>
    <dbReference type="NCBI Taxonomy" id="910347"/>
    <lineage>
        <taxon>Bacteria</taxon>
        <taxon>Bacillati</taxon>
        <taxon>Actinomycetota</taxon>
        <taxon>Actinomycetes</taxon>
        <taxon>Kitasatosporales</taxon>
        <taxon>Streptomycetaceae</taxon>
        <taxon>Streptomyces</taxon>
    </lineage>
</organism>
<dbReference type="SUPFAM" id="SSF53822">
    <property type="entry name" value="Periplasmic binding protein-like I"/>
    <property type="match status" value="1"/>
</dbReference>
<keyword evidence="5" id="KW-1185">Reference proteome</keyword>
<dbReference type="STRING" id="910347.SAMN05421773_101139"/>
<dbReference type="EMBL" id="FOLM01000001">
    <property type="protein sequence ID" value="SFB82288.1"/>
    <property type="molecule type" value="Genomic_DNA"/>
</dbReference>
<dbReference type="PANTHER" id="PTHR30483:SF6">
    <property type="entry name" value="PERIPLASMIC BINDING PROTEIN OF ABC TRANSPORTER FOR NATURAL AMINO ACIDS"/>
    <property type="match status" value="1"/>
</dbReference>
<name>A0A1I1EAA7_9ACTN</name>
<dbReference type="InterPro" id="IPR028082">
    <property type="entry name" value="Peripla_BP_I"/>
</dbReference>
<dbReference type="OrthoDB" id="6753945at2"/>